<organism evidence="1 2">
    <name type="scientific">Eimeria necatrix</name>
    <dbReference type="NCBI Taxonomy" id="51315"/>
    <lineage>
        <taxon>Eukaryota</taxon>
        <taxon>Sar</taxon>
        <taxon>Alveolata</taxon>
        <taxon>Apicomplexa</taxon>
        <taxon>Conoidasida</taxon>
        <taxon>Coccidia</taxon>
        <taxon>Eucoccidiorida</taxon>
        <taxon>Eimeriorina</taxon>
        <taxon>Eimeriidae</taxon>
        <taxon>Eimeria</taxon>
    </lineage>
</organism>
<gene>
    <name evidence="1" type="ORF">ENH_00018790</name>
</gene>
<sequence length="67" mass="7108">MSALVGRDDEEIAMMRKRFIGVTWVDGGLSNPQFGAVCVGRLVAMAGRAAAWFGGMDCANKKLCGTL</sequence>
<name>U6MX88_9EIME</name>
<dbReference type="AlphaFoldDB" id="U6MX88"/>
<evidence type="ECO:0000313" key="2">
    <source>
        <dbReference type="Proteomes" id="UP000030754"/>
    </source>
</evidence>
<feature type="non-terminal residue" evidence="1">
    <location>
        <position position="67"/>
    </location>
</feature>
<reference evidence="1" key="1">
    <citation type="submission" date="2013-10" db="EMBL/GenBank/DDBJ databases">
        <title>Genomic analysis of the causative agents of coccidiosis in chickens.</title>
        <authorList>
            <person name="Reid A.J."/>
            <person name="Blake D."/>
            <person name="Billington K."/>
            <person name="Browne H."/>
            <person name="Dunn M."/>
            <person name="Hung S."/>
            <person name="Kawahara F."/>
            <person name="Miranda-Saavedra D."/>
            <person name="Mourier T."/>
            <person name="Nagra H."/>
            <person name="Otto T.D."/>
            <person name="Rawlings N."/>
            <person name="Sanchez A."/>
            <person name="Sanders M."/>
            <person name="Subramaniam C."/>
            <person name="Tay Y."/>
            <person name="Dear P."/>
            <person name="Doerig C."/>
            <person name="Gruber A."/>
            <person name="Parkinson J."/>
            <person name="Shirley M."/>
            <person name="Wan K.L."/>
            <person name="Berriman M."/>
            <person name="Tomley F."/>
            <person name="Pain A."/>
        </authorList>
    </citation>
    <scope>NUCLEOTIDE SEQUENCE [LARGE SCALE GENOMIC DNA]</scope>
    <source>
        <strain evidence="1">Houghton</strain>
    </source>
</reference>
<protein>
    <submittedName>
        <fullName evidence="1">Uncharacterized protein</fullName>
    </submittedName>
</protein>
<dbReference type="Proteomes" id="UP000030754">
    <property type="component" value="Unassembled WGS sequence"/>
</dbReference>
<dbReference type="VEuPathDB" id="ToxoDB:ENH_00018790"/>
<dbReference type="RefSeq" id="XP_013434803.1">
    <property type="nucleotide sequence ID" value="XM_013579349.1"/>
</dbReference>
<keyword evidence="2" id="KW-1185">Reference proteome</keyword>
<proteinExistence type="predicted"/>
<dbReference type="EMBL" id="HG723549">
    <property type="protein sequence ID" value="CDJ66335.1"/>
    <property type="molecule type" value="Genomic_DNA"/>
</dbReference>
<dbReference type="GeneID" id="25472052"/>
<evidence type="ECO:0000313" key="1">
    <source>
        <dbReference type="EMBL" id="CDJ66335.1"/>
    </source>
</evidence>
<reference evidence="1" key="2">
    <citation type="submission" date="2013-10" db="EMBL/GenBank/DDBJ databases">
        <authorList>
            <person name="Aslett M."/>
        </authorList>
    </citation>
    <scope>NUCLEOTIDE SEQUENCE [LARGE SCALE GENOMIC DNA]</scope>
    <source>
        <strain evidence="1">Houghton</strain>
    </source>
</reference>
<accession>U6MX88</accession>